<dbReference type="AlphaFoldDB" id="A0A9R1VEH7"/>
<dbReference type="InterPro" id="IPR015943">
    <property type="entry name" value="WD40/YVTN_repeat-like_dom_sf"/>
</dbReference>
<feature type="repeat" description="WD" evidence="4">
    <location>
        <begin position="145"/>
        <end position="186"/>
    </location>
</feature>
<dbReference type="GO" id="GO:0031929">
    <property type="term" value="P:TOR signaling"/>
    <property type="evidence" value="ECO:0000318"/>
    <property type="project" value="GO_Central"/>
</dbReference>
<dbReference type="SUPFAM" id="SSF50978">
    <property type="entry name" value="WD40 repeat-like"/>
    <property type="match status" value="1"/>
</dbReference>
<dbReference type="InterPro" id="IPR001680">
    <property type="entry name" value="WD40_rpt"/>
</dbReference>
<sequence>MRAHVVSFAFDGEEVWLNSTSFEFLESINMVVLHPNQVFMILFLVPEVDTTMRSLTVMWDGSLVVAANNKGTCYVWRLLRETQTVTNFEPFTSYMLRMVISSNVSYHPSFVNLSGYTSDLYLAIASSDSTVKIWNVDGFTLEKTLVGHQRWVWNWVFSVDGAYLITASSDTTARLWSLSTGEDIRLYQGHQFMFMPNGTFFGLTKKKPTH</sequence>
<dbReference type="PROSITE" id="PS50294">
    <property type="entry name" value="WD_REPEATS_REGION"/>
    <property type="match status" value="1"/>
</dbReference>
<name>A0A9R1VEH7_LACSA</name>
<dbReference type="PROSITE" id="PS50082">
    <property type="entry name" value="WD_REPEATS_2"/>
    <property type="match status" value="2"/>
</dbReference>
<dbReference type="GO" id="GO:0005768">
    <property type="term" value="C:endosome"/>
    <property type="evidence" value="ECO:0007669"/>
    <property type="project" value="UniProtKB-SubCell"/>
</dbReference>
<dbReference type="InterPro" id="IPR019775">
    <property type="entry name" value="WD40_repeat_CS"/>
</dbReference>
<keyword evidence="7" id="KW-1185">Reference proteome</keyword>
<comment type="subcellular location">
    <subcellularLocation>
        <location evidence="5">Endosome</location>
    </subcellularLocation>
</comment>
<dbReference type="PROSITE" id="PS00678">
    <property type="entry name" value="WD_REPEATS_1"/>
    <property type="match status" value="1"/>
</dbReference>
<comment type="similarity">
    <text evidence="1 5">Belongs to the WD repeat LST8 family.</text>
</comment>
<keyword evidence="2 4" id="KW-0853">WD repeat</keyword>
<comment type="subunit">
    <text evidence="5">The target of rapamycin complex 1 (TORC1) is composed of at least RAPTOR, LST8 and TOR.</text>
</comment>
<comment type="function">
    <text evidence="5">Component of TORC1 complex, which is an essential cell growth regulator that controls plant development. Acts by activating transcription, protein synthesis and ribosome biogenesis, and inhibiting mRNA degradation and autophagy.</text>
</comment>
<organism evidence="6 7">
    <name type="scientific">Lactuca sativa</name>
    <name type="common">Garden lettuce</name>
    <dbReference type="NCBI Taxonomy" id="4236"/>
    <lineage>
        <taxon>Eukaryota</taxon>
        <taxon>Viridiplantae</taxon>
        <taxon>Streptophyta</taxon>
        <taxon>Embryophyta</taxon>
        <taxon>Tracheophyta</taxon>
        <taxon>Spermatophyta</taxon>
        <taxon>Magnoliopsida</taxon>
        <taxon>eudicotyledons</taxon>
        <taxon>Gunneridae</taxon>
        <taxon>Pentapetalae</taxon>
        <taxon>asterids</taxon>
        <taxon>campanulids</taxon>
        <taxon>Asterales</taxon>
        <taxon>Asteraceae</taxon>
        <taxon>Cichorioideae</taxon>
        <taxon>Cichorieae</taxon>
        <taxon>Lactucinae</taxon>
        <taxon>Lactuca</taxon>
    </lineage>
</organism>
<dbReference type="InterPro" id="IPR037588">
    <property type="entry name" value="MLST8"/>
</dbReference>
<dbReference type="Proteomes" id="UP000235145">
    <property type="component" value="Unassembled WGS sequence"/>
</dbReference>
<dbReference type="Gene3D" id="2.130.10.10">
    <property type="entry name" value="YVTN repeat-like/Quinoprotein amine dehydrogenase"/>
    <property type="match status" value="1"/>
</dbReference>
<evidence type="ECO:0000256" key="3">
    <source>
        <dbReference type="ARBA" id="ARBA00022737"/>
    </source>
</evidence>
<reference evidence="6 7" key="1">
    <citation type="journal article" date="2017" name="Nat. Commun.">
        <title>Genome assembly with in vitro proximity ligation data and whole-genome triplication in lettuce.</title>
        <authorList>
            <person name="Reyes-Chin-Wo S."/>
            <person name="Wang Z."/>
            <person name="Yang X."/>
            <person name="Kozik A."/>
            <person name="Arikit S."/>
            <person name="Song C."/>
            <person name="Xia L."/>
            <person name="Froenicke L."/>
            <person name="Lavelle D.O."/>
            <person name="Truco M.J."/>
            <person name="Xia R."/>
            <person name="Zhu S."/>
            <person name="Xu C."/>
            <person name="Xu H."/>
            <person name="Xu X."/>
            <person name="Cox K."/>
            <person name="Korf I."/>
            <person name="Meyers B.C."/>
            <person name="Michelmore R.W."/>
        </authorList>
    </citation>
    <scope>NUCLEOTIDE SEQUENCE [LARGE SCALE GENOMIC DNA]</scope>
    <source>
        <strain evidence="7">cv. Salinas</strain>
        <tissue evidence="6">Seedlings</tissue>
    </source>
</reference>
<feature type="repeat" description="WD" evidence="4">
    <location>
        <begin position="104"/>
        <end position="144"/>
    </location>
</feature>
<dbReference type="GO" id="GO:0031932">
    <property type="term" value="C:TORC2 complex"/>
    <property type="evidence" value="ECO:0000318"/>
    <property type="project" value="GO_Central"/>
</dbReference>
<evidence type="ECO:0000256" key="1">
    <source>
        <dbReference type="ARBA" id="ARBA00009890"/>
    </source>
</evidence>
<keyword evidence="3 5" id="KW-0677">Repeat</keyword>
<comment type="caution">
    <text evidence="6">The sequence shown here is derived from an EMBL/GenBank/DDBJ whole genome shotgun (WGS) entry which is preliminary data.</text>
</comment>
<protein>
    <recommendedName>
        <fullName evidence="5">Target of rapamycin complex subunit LST8</fullName>
        <shortName evidence="5">TORC subunit LST8</shortName>
    </recommendedName>
    <alternativeName>
        <fullName evidence="5">Lethal with SEC13 protein 8 homolog</fullName>
    </alternativeName>
</protein>
<dbReference type="PANTHER" id="PTHR19842">
    <property type="entry name" value="G BETA-LIKE PROTEIN GBL"/>
    <property type="match status" value="1"/>
</dbReference>
<evidence type="ECO:0000256" key="4">
    <source>
        <dbReference type="PROSITE-ProRule" id="PRU00221"/>
    </source>
</evidence>
<accession>A0A9R1VEH7</accession>
<dbReference type="InterPro" id="IPR036322">
    <property type="entry name" value="WD40_repeat_dom_sf"/>
</dbReference>
<gene>
    <name evidence="6" type="ORF">LSAT_V11C500264340</name>
</gene>
<dbReference type="Pfam" id="PF00400">
    <property type="entry name" value="WD40"/>
    <property type="match status" value="2"/>
</dbReference>
<dbReference type="PANTHER" id="PTHR19842:SF0">
    <property type="entry name" value="TARGET OF RAPAMYCIN COMPLEX SUBUNIT LST8"/>
    <property type="match status" value="1"/>
</dbReference>
<evidence type="ECO:0000256" key="5">
    <source>
        <dbReference type="RuleBase" id="RU369068"/>
    </source>
</evidence>
<proteinExistence type="inferred from homology"/>
<dbReference type="GO" id="GO:0031931">
    <property type="term" value="C:TORC1 complex"/>
    <property type="evidence" value="ECO:0000318"/>
    <property type="project" value="GO_Central"/>
</dbReference>
<keyword evidence="5" id="KW-0967">Endosome</keyword>
<evidence type="ECO:0000256" key="2">
    <source>
        <dbReference type="ARBA" id="ARBA00022574"/>
    </source>
</evidence>
<dbReference type="EMBL" id="NBSK02000005">
    <property type="protein sequence ID" value="KAJ0204901.1"/>
    <property type="molecule type" value="Genomic_DNA"/>
</dbReference>
<dbReference type="SMART" id="SM00320">
    <property type="entry name" value="WD40"/>
    <property type="match status" value="3"/>
</dbReference>
<dbReference type="GO" id="GO:0032956">
    <property type="term" value="P:regulation of actin cytoskeleton organization"/>
    <property type="evidence" value="ECO:0000318"/>
    <property type="project" value="GO_Central"/>
</dbReference>
<evidence type="ECO:0000313" key="7">
    <source>
        <dbReference type="Proteomes" id="UP000235145"/>
    </source>
</evidence>
<evidence type="ECO:0000313" key="6">
    <source>
        <dbReference type="EMBL" id="KAJ0204901.1"/>
    </source>
</evidence>